<dbReference type="GO" id="GO:0005737">
    <property type="term" value="C:cytoplasm"/>
    <property type="evidence" value="ECO:0007669"/>
    <property type="project" value="TreeGrafter"/>
</dbReference>
<organism evidence="1 2">
    <name type="scientific">Lolium multiflorum</name>
    <name type="common">Italian ryegrass</name>
    <name type="synonym">Lolium perenne subsp. multiflorum</name>
    <dbReference type="NCBI Taxonomy" id="4521"/>
    <lineage>
        <taxon>Eukaryota</taxon>
        <taxon>Viridiplantae</taxon>
        <taxon>Streptophyta</taxon>
        <taxon>Embryophyta</taxon>
        <taxon>Tracheophyta</taxon>
        <taxon>Spermatophyta</taxon>
        <taxon>Magnoliopsida</taxon>
        <taxon>Liliopsida</taxon>
        <taxon>Poales</taxon>
        <taxon>Poaceae</taxon>
        <taxon>BOP clade</taxon>
        <taxon>Pooideae</taxon>
        <taxon>Poodae</taxon>
        <taxon>Poeae</taxon>
        <taxon>Poeae Chloroplast Group 2 (Poeae type)</taxon>
        <taxon>Loliodinae</taxon>
        <taxon>Loliinae</taxon>
        <taxon>Lolium</taxon>
    </lineage>
</organism>
<dbReference type="SUPFAM" id="SSF56300">
    <property type="entry name" value="Metallo-dependent phosphatases"/>
    <property type="match status" value="1"/>
</dbReference>
<dbReference type="EMBL" id="JAUUTY010000003">
    <property type="protein sequence ID" value="KAK1669772.1"/>
    <property type="molecule type" value="Genomic_DNA"/>
</dbReference>
<comment type="caution">
    <text evidence="1">The sequence shown here is derived from an EMBL/GenBank/DDBJ whole genome shotgun (WGS) entry which is preliminary data.</text>
</comment>
<dbReference type="GO" id="GO:0016788">
    <property type="term" value="F:hydrolase activity, acting on ester bonds"/>
    <property type="evidence" value="ECO:0007669"/>
    <property type="project" value="TreeGrafter"/>
</dbReference>
<gene>
    <name evidence="1" type="ORF">QYE76_057931</name>
</gene>
<evidence type="ECO:0000313" key="1">
    <source>
        <dbReference type="EMBL" id="KAK1669772.1"/>
    </source>
</evidence>
<dbReference type="PANTHER" id="PTHR32440:SF11">
    <property type="entry name" value="METALLOPHOSPHOESTERASE DOMAIN-CONTAINING PROTEIN"/>
    <property type="match status" value="1"/>
</dbReference>
<name>A0AAD8WPD8_LOLMU</name>
<protein>
    <recommendedName>
        <fullName evidence="3">Inactive purple acid phosphatase 16</fullName>
    </recommendedName>
</protein>
<accession>A0AAD8WPD8</accession>
<dbReference type="InterPro" id="IPR029052">
    <property type="entry name" value="Metallo-depent_PP-like"/>
</dbReference>
<dbReference type="AlphaFoldDB" id="A0AAD8WPD8"/>
<sequence length="186" mass="20715">MSKPLVPKISCGGGVEMLTWPIGDERIELAIAVTAQNHRPSVKVRWFQSQAQFLNPDGRIPELVFWHIPSTAYAMVAPKAKSKIRRPCVGSLNREGVAPQQAEWGMMDSLAKRPSVKAIFVGHNHGLDWCCPYGKLWLCFARHTGHGGYGGWPRGSRIVEMSENPFSVESWIRMENGTTHSHIVLG</sequence>
<evidence type="ECO:0008006" key="3">
    <source>
        <dbReference type="Google" id="ProtNLM"/>
    </source>
</evidence>
<reference evidence="1" key="1">
    <citation type="submission" date="2023-07" db="EMBL/GenBank/DDBJ databases">
        <title>A chromosome-level genome assembly of Lolium multiflorum.</title>
        <authorList>
            <person name="Chen Y."/>
            <person name="Copetti D."/>
            <person name="Kolliker R."/>
            <person name="Studer B."/>
        </authorList>
    </citation>
    <scope>NUCLEOTIDE SEQUENCE</scope>
    <source>
        <strain evidence="1">02402/16</strain>
        <tissue evidence="1">Leaf</tissue>
    </source>
</reference>
<dbReference type="PANTHER" id="PTHR32440">
    <property type="entry name" value="PHOSPHATASE DCR2-RELATED-RELATED"/>
    <property type="match status" value="1"/>
</dbReference>
<proteinExistence type="predicted"/>
<dbReference type="Proteomes" id="UP001231189">
    <property type="component" value="Unassembled WGS sequence"/>
</dbReference>
<keyword evidence="2" id="KW-1185">Reference proteome</keyword>
<evidence type="ECO:0000313" key="2">
    <source>
        <dbReference type="Proteomes" id="UP001231189"/>
    </source>
</evidence>